<proteinExistence type="predicted"/>
<dbReference type="EMBL" id="SBIW01000006">
    <property type="protein sequence ID" value="RWY51099.1"/>
    <property type="molecule type" value="Genomic_DNA"/>
</dbReference>
<keyword evidence="1" id="KW-0812">Transmembrane</keyword>
<name>A0A3S3W8U4_9SPHI</name>
<dbReference type="Proteomes" id="UP000286701">
    <property type="component" value="Unassembled WGS sequence"/>
</dbReference>
<gene>
    <name evidence="2" type="ORF">EPL05_13610</name>
</gene>
<keyword evidence="3" id="KW-1185">Reference proteome</keyword>
<comment type="caution">
    <text evidence="2">The sequence shown here is derived from an EMBL/GenBank/DDBJ whole genome shotgun (WGS) entry which is preliminary data.</text>
</comment>
<dbReference type="OrthoDB" id="796640at2"/>
<keyword evidence="1" id="KW-0472">Membrane</keyword>
<protein>
    <submittedName>
        <fullName evidence="2">Uncharacterized protein</fullName>
    </submittedName>
</protein>
<feature type="transmembrane region" description="Helical" evidence="1">
    <location>
        <begin position="6"/>
        <end position="27"/>
    </location>
</feature>
<sequence length="108" mass="12285">MNAIFTNSFTTFSFFLVLGTLIVYLILKFDKLQRNKMSGILAQTRDVQPLFVAKAINHKLKAIKPELNADSRRDIAKQLDELVAAYDRGQVSLPEYCHKLNRLLAMVA</sequence>
<organism evidence="2 3">
    <name type="scientific">Mucilaginibacter gilvus</name>
    <dbReference type="NCBI Taxonomy" id="2305909"/>
    <lineage>
        <taxon>Bacteria</taxon>
        <taxon>Pseudomonadati</taxon>
        <taxon>Bacteroidota</taxon>
        <taxon>Sphingobacteriia</taxon>
        <taxon>Sphingobacteriales</taxon>
        <taxon>Sphingobacteriaceae</taxon>
        <taxon>Mucilaginibacter</taxon>
    </lineage>
</organism>
<evidence type="ECO:0000256" key="1">
    <source>
        <dbReference type="SAM" id="Phobius"/>
    </source>
</evidence>
<evidence type="ECO:0000313" key="3">
    <source>
        <dbReference type="Proteomes" id="UP000286701"/>
    </source>
</evidence>
<dbReference type="AlphaFoldDB" id="A0A3S3W8U4"/>
<accession>A0A3S3W8U4</accession>
<reference evidence="2 3" key="1">
    <citation type="submission" date="2019-01" db="EMBL/GenBank/DDBJ databases">
        <title>Mucilaginibacter antarcticum sp. nov., isolated from antarctic soil.</title>
        <authorList>
            <person name="Yan Y.-Q."/>
            <person name="Du Z.-J."/>
        </authorList>
    </citation>
    <scope>NUCLEOTIDE SEQUENCE [LARGE SCALE GENOMIC DNA]</scope>
    <source>
        <strain evidence="2 3">F01003</strain>
    </source>
</reference>
<dbReference type="RefSeq" id="WP_128534518.1">
    <property type="nucleotide sequence ID" value="NZ_SBIW01000006.1"/>
</dbReference>
<keyword evidence="1" id="KW-1133">Transmembrane helix</keyword>
<evidence type="ECO:0000313" key="2">
    <source>
        <dbReference type="EMBL" id="RWY51099.1"/>
    </source>
</evidence>